<reference evidence="3" key="1">
    <citation type="journal article" date="2013" name="Int. J. Syst. Evol. Microbiol.">
        <title>Aestuariibaculum suncheonense gen. nov., sp. nov., a marine bacterium of the family Flavobacteriaceae isolated from a tidal flat and emended descriptions of the genera Gaetbulibacter and Tamlana.</title>
        <authorList>
            <person name="Jeong S.H."/>
            <person name="Park M.S."/>
            <person name="Jin H.M."/>
            <person name="Lee K."/>
            <person name="Park W."/>
            <person name="Jeon C.O."/>
        </authorList>
    </citation>
    <scope>NUCLEOTIDE SEQUENCE</scope>
    <source>
        <strain evidence="3">SC17</strain>
    </source>
</reference>
<sequence>MPIIKLSAIDSTNTYLKRLCAEMPVEDYTAVITEHQTKGRGQMGGVWNSESSKNLTFSVYKGLLEFQLEHPFYVSMVVSLAVLKALESFAIPKLNIKWPNDILAESKKICGILIENSIKQGQYASTVIGMGLNVNQTQFDNLPKASSLKLISGKDFDLDEIAHRIIEQLQVYFEILKRVDLQVLKTEYENYLFRKNKPSTFKDAEGSVFLGIIKSVSDTGMLQVLLEDDVVKEFDLKTITLLY</sequence>
<organism evidence="3 4">
    <name type="scientific">Aestuariibaculum suncheonense</name>
    <dbReference type="NCBI Taxonomy" id="1028745"/>
    <lineage>
        <taxon>Bacteria</taxon>
        <taxon>Pseudomonadati</taxon>
        <taxon>Bacteroidota</taxon>
        <taxon>Flavobacteriia</taxon>
        <taxon>Flavobacteriales</taxon>
        <taxon>Flavobacteriaceae</taxon>
    </lineage>
</organism>
<dbReference type="RefSeq" id="WP_188214840.1">
    <property type="nucleotide sequence ID" value="NZ_BAABGH010000004.1"/>
</dbReference>
<dbReference type="Proteomes" id="UP000602057">
    <property type="component" value="Unassembled WGS sequence"/>
</dbReference>
<comment type="caution">
    <text evidence="3">The sequence shown here is derived from an EMBL/GenBank/DDBJ whole genome shotgun (WGS) entry which is preliminary data.</text>
</comment>
<keyword evidence="1 3" id="KW-0436">Ligase</keyword>
<keyword evidence="4" id="KW-1185">Reference proteome</keyword>
<dbReference type="InterPro" id="IPR004408">
    <property type="entry name" value="Biotin_CoA_COase_ligase"/>
</dbReference>
<dbReference type="AlphaFoldDB" id="A0A8J6QAW1"/>
<evidence type="ECO:0000256" key="1">
    <source>
        <dbReference type="ARBA" id="ARBA00022598"/>
    </source>
</evidence>
<dbReference type="EMBL" id="JACVXC010000001">
    <property type="protein sequence ID" value="MBD0834365.1"/>
    <property type="molecule type" value="Genomic_DNA"/>
</dbReference>
<gene>
    <name evidence="3" type="ORF">ICJ84_02830</name>
</gene>
<dbReference type="PANTHER" id="PTHR12835:SF5">
    <property type="entry name" value="BIOTIN--PROTEIN LIGASE"/>
    <property type="match status" value="1"/>
</dbReference>
<dbReference type="SUPFAM" id="SSF55681">
    <property type="entry name" value="Class II aaRS and biotin synthetases"/>
    <property type="match status" value="1"/>
</dbReference>
<protein>
    <submittedName>
        <fullName evidence="3">Biotin--[acetyl-CoA-carboxylase] ligase</fullName>
        <ecNumber evidence="3">6.3.4.15</ecNumber>
    </submittedName>
</protein>
<dbReference type="Pfam" id="PF03099">
    <property type="entry name" value="BPL_LplA_LipB"/>
    <property type="match status" value="1"/>
</dbReference>
<dbReference type="Gene3D" id="3.30.930.10">
    <property type="entry name" value="Bira Bifunctional Protein, Domain 2"/>
    <property type="match status" value="1"/>
</dbReference>
<dbReference type="InterPro" id="IPR004143">
    <property type="entry name" value="BPL_LPL_catalytic"/>
</dbReference>
<accession>A0A8J6QAW1</accession>
<reference evidence="3" key="2">
    <citation type="submission" date="2020-09" db="EMBL/GenBank/DDBJ databases">
        <authorList>
            <person name="Wu Z."/>
        </authorList>
    </citation>
    <scope>NUCLEOTIDE SEQUENCE</scope>
    <source>
        <strain evidence="3">SC17</strain>
    </source>
</reference>
<name>A0A8J6QAW1_9FLAO</name>
<dbReference type="EC" id="6.3.4.15" evidence="3"/>
<evidence type="ECO:0000313" key="3">
    <source>
        <dbReference type="EMBL" id="MBD0834365.1"/>
    </source>
</evidence>
<evidence type="ECO:0000259" key="2">
    <source>
        <dbReference type="PROSITE" id="PS51733"/>
    </source>
</evidence>
<dbReference type="GO" id="GO:0004077">
    <property type="term" value="F:biotin--[biotin carboxyl-carrier protein] ligase activity"/>
    <property type="evidence" value="ECO:0007669"/>
    <property type="project" value="UniProtKB-EC"/>
</dbReference>
<dbReference type="NCBIfam" id="TIGR00121">
    <property type="entry name" value="birA_ligase"/>
    <property type="match status" value="1"/>
</dbReference>
<evidence type="ECO:0000313" key="4">
    <source>
        <dbReference type="Proteomes" id="UP000602057"/>
    </source>
</evidence>
<dbReference type="PANTHER" id="PTHR12835">
    <property type="entry name" value="BIOTIN PROTEIN LIGASE"/>
    <property type="match status" value="1"/>
</dbReference>
<dbReference type="PROSITE" id="PS51733">
    <property type="entry name" value="BPL_LPL_CATALYTIC"/>
    <property type="match status" value="1"/>
</dbReference>
<dbReference type="GO" id="GO:0005737">
    <property type="term" value="C:cytoplasm"/>
    <property type="evidence" value="ECO:0007669"/>
    <property type="project" value="TreeGrafter"/>
</dbReference>
<proteinExistence type="predicted"/>
<dbReference type="InterPro" id="IPR045864">
    <property type="entry name" value="aa-tRNA-synth_II/BPL/LPL"/>
</dbReference>
<dbReference type="CDD" id="cd16442">
    <property type="entry name" value="BPL"/>
    <property type="match status" value="1"/>
</dbReference>
<feature type="domain" description="BPL/LPL catalytic" evidence="2">
    <location>
        <begin position="1"/>
        <end position="177"/>
    </location>
</feature>